<proteinExistence type="predicted"/>
<protein>
    <submittedName>
        <fullName evidence="2">Uncharacterized protein</fullName>
    </submittedName>
</protein>
<reference evidence="2 3" key="1">
    <citation type="journal article" date="2023" name="J. Hered.">
        <title>Chromosome-level genome of the wood stork (Mycteria americana) provides insight into avian chromosome evolution.</title>
        <authorList>
            <person name="Flamio R. Jr."/>
            <person name="Ramstad K.M."/>
        </authorList>
    </citation>
    <scope>NUCLEOTIDE SEQUENCE [LARGE SCALE GENOMIC DNA]</scope>
    <source>
        <strain evidence="2">JAX WOST 10</strain>
    </source>
</reference>
<evidence type="ECO:0000313" key="3">
    <source>
        <dbReference type="Proteomes" id="UP001333110"/>
    </source>
</evidence>
<evidence type="ECO:0000256" key="1">
    <source>
        <dbReference type="SAM" id="MobiDB-lite"/>
    </source>
</evidence>
<dbReference type="EMBL" id="JAUNZN010000004">
    <property type="protein sequence ID" value="KAK4822644.1"/>
    <property type="molecule type" value="Genomic_DNA"/>
</dbReference>
<evidence type="ECO:0000313" key="2">
    <source>
        <dbReference type="EMBL" id="KAK4822644.1"/>
    </source>
</evidence>
<keyword evidence="3" id="KW-1185">Reference proteome</keyword>
<dbReference type="Proteomes" id="UP001333110">
    <property type="component" value="Unassembled WGS sequence"/>
</dbReference>
<dbReference type="AlphaFoldDB" id="A0AAN7N9Q5"/>
<name>A0AAN7N9Q5_MYCAM</name>
<sequence length="81" mass="9354">MKGGFVPVGARAEQAGGGQRRDDPRGNGFKLHQGRFRLDIRKNFLTKRVIKHWNRLPREVVESPSLEVFKRRVDEVLRGMV</sequence>
<feature type="region of interest" description="Disordered" evidence="1">
    <location>
        <begin position="1"/>
        <end position="29"/>
    </location>
</feature>
<gene>
    <name evidence="2" type="ORF">QYF61_018596</name>
</gene>
<accession>A0AAN7N9Q5</accession>
<organism evidence="2 3">
    <name type="scientific">Mycteria americana</name>
    <name type="common">Wood stork</name>
    <dbReference type="NCBI Taxonomy" id="33587"/>
    <lineage>
        <taxon>Eukaryota</taxon>
        <taxon>Metazoa</taxon>
        <taxon>Chordata</taxon>
        <taxon>Craniata</taxon>
        <taxon>Vertebrata</taxon>
        <taxon>Euteleostomi</taxon>
        <taxon>Archelosauria</taxon>
        <taxon>Archosauria</taxon>
        <taxon>Dinosauria</taxon>
        <taxon>Saurischia</taxon>
        <taxon>Theropoda</taxon>
        <taxon>Coelurosauria</taxon>
        <taxon>Aves</taxon>
        <taxon>Neognathae</taxon>
        <taxon>Neoaves</taxon>
        <taxon>Aequornithes</taxon>
        <taxon>Ciconiiformes</taxon>
        <taxon>Ciconiidae</taxon>
        <taxon>Mycteria</taxon>
    </lineage>
</organism>
<comment type="caution">
    <text evidence="2">The sequence shown here is derived from an EMBL/GenBank/DDBJ whole genome shotgun (WGS) entry which is preliminary data.</text>
</comment>